<feature type="compositionally biased region" description="Low complexity" evidence="1">
    <location>
        <begin position="1"/>
        <end position="31"/>
    </location>
</feature>
<dbReference type="GO" id="GO:0160142">
    <property type="term" value="F:23S rRNA pseudouridine(746) synthase activity"/>
    <property type="evidence" value="ECO:0007669"/>
    <property type="project" value="UniProtKB-EC"/>
</dbReference>
<protein>
    <submittedName>
        <fullName evidence="2">Ribosomal large subunit pseudouridine(746) synthase @ tRNA pseudouridine(32) synthase</fullName>
        <ecNumber evidence="2">5.4.99.28</ecNumber>
        <ecNumber evidence="2">5.4.99.29</ecNumber>
    </submittedName>
</protein>
<keyword evidence="2" id="KW-0413">Isomerase</keyword>
<feature type="non-terminal residue" evidence="2">
    <location>
        <position position="1"/>
    </location>
</feature>
<dbReference type="GO" id="GO:0160151">
    <property type="term" value="F:tRNA pseudouridine(32) synthase activity"/>
    <property type="evidence" value="ECO:0007669"/>
    <property type="project" value="UniProtKB-EC"/>
</dbReference>
<dbReference type="EC" id="5.4.99.29" evidence="2"/>
<feature type="non-terminal residue" evidence="2">
    <location>
        <position position="201"/>
    </location>
</feature>
<accession>A0A6J4NI42</accession>
<evidence type="ECO:0000256" key="1">
    <source>
        <dbReference type="SAM" id="MobiDB-lite"/>
    </source>
</evidence>
<feature type="region of interest" description="Disordered" evidence="1">
    <location>
        <begin position="1"/>
        <end position="54"/>
    </location>
</feature>
<feature type="region of interest" description="Disordered" evidence="1">
    <location>
        <begin position="94"/>
        <end position="158"/>
    </location>
</feature>
<evidence type="ECO:0000313" key="2">
    <source>
        <dbReference type="EMBL" id="CAA9388760.1"/>
    </source>
</evidence>
<dbReference type="EMBL" id="CADCUX010000069">
    <property type="protein sequence ID" value="CAA9388760.1"/>
    <property type="molecule type" value="Genomic_DNA"/>
</dbReference>
<dbReference type="AlphaFoldDB" id="A0A6J4NI42"/>
<gene>
    <name evidence="2" type="ORF">AVDCRST_MAG51-264</name>
</gene>
<reference evidence="2" key="1">
    <citation type="submission" date="2020-02" db="EMBL/GenBank/DDBJ databases">
        <authorList>
            <person name="Meier V. D."/>
        </authorList>
    </citation>
    <scope>NUCLEOTIDE SEQUENCE</scope>
    <source>
        <strain evidence="2">AVDCRST_MAG51</strain>
    </source>
</reference>
<name>A0A6J4NI42_9BURK</name>
<organism evidence="2">
    <name type="scientific">uncultured Ramlibacter sp</name>
    <dbReference type="NCBI Taxonomy" id="260755"/>
    <lineage>
        <taxon>Bacteria</taxon>
        <taxon>Pseudomonadati</taxon>
        <taxon>Pseudomonadota</taxon>
        <taxon>Betaproteobacteria</taxon>
        <taxon>Burkholderiales</taxon>
        <taxon>Comamonadaceae</taxon>
        <taxon>Ramlibacter</taxon>
        <taxon>environmental samples</taxon>
    </lineage>
</organism>
<dbReference type="EC" id="5.4.99.28" evidence="2"/>
<sequence>GRGQAGRAALRPRPGRRQAGLPLAPGPGALPRCPDRPPAGHGDLRPVPVRARPGDAAAIQRGVRRAEGGQALCRGGRWRTRVGRGGCVVRDRSADRGGLAAASAPQDRFRAGQTQPHPLARGGTGPDAGNHAARPAAGHRTHPPAARAPARHRPPDRGRCALRARECGAGVAAPAAARMRARAHAPGHRRGPALAQRGAVL</sequence>
<proteinExistence type="predicted"/>